<dbReference type="GO" id="GO:0004719">
    <property type="term" value="F:protein-L-isoaspartate (D-aspartate) O-methyltransferase activity"/>
    <property type="evidence" value="ECO:0007669"/>
    <property type="project" value="UniProtKB-EC"/>
</dbReference>
<dbReference type="CDD" id="cd02440">
    <property type="entry name" value="AdoMet_MTases"/>
    <property type="match status" value="1"/>
</dbReference>
<evidence type="ECO:0000256" key="9">
    <source>
        <dbReference type="ARBA" id="ARBA00030757"/>
    </source>
</evidence>
<evidence type="ECO:0000313" key="13">
    <source>
        <dbReference type="Proteomes" id="UP000057213"/>
    </source>
</evidence>
<evidence type="ECO:0000256" key="1">
    <source>
        <dbReference type="ARBA" id="ARBA00004496"/>
    </source>
</evidence>
<evidence type="ECO:0000313" key="12">
    <source>
        <dbReference type="EMBL" id="ALE03951.1"/>
    </source>
</evidence>
<organism evidence="12 13">
    <name type="scientific">Bartonella ancashensis</name>
    <dbReference type="NCBI Taxonomy" id="1318743"/>
    <lineage>
        <taxon>Bacteria</taxon>
        <taxon>Pseudomonadati</taxon>
        <taxon>Pseudomonadota</taxon>
        <taxon>Alphaproteobacteria</taxon>
        <taxon>Hyphomicrobiales</taxon>
        <taxon>Bartonellaceae</taxon>
        <taxon>Bartonella</taxon>
    </lineage>
</organism>
<protein>
    <recommendedName>
        <fullName evidence="4">Protein-L-isoaspartate O-methyltransferase</fullName>
        <ecNumber evidence="3">2.1.1.77</ecNumber>
    </recommendedName>
    <alternativeName>
        <fullName evidence="11">L-isoaspartyl protein carboxyl methyltransferase</fullName>
    </alternativeName>
    <alternativeName>
        <fullName evidence="9">Protein L-isoaspartyl methyltransferase</fullName>
    </alternativeName>
    <alternativeName>
        <fullName evidence="10">Protein-beta-aspartate methyltransferase</fullName>
    </alternativeName>
</protein>
<evidence type="ECO:0000256" key="10">
    <source>
        <dbReference type="ARBA" id="ARBA00031323"/>
    </source>
</evidence>
<dbReference type="AlphaFoldDB" id="A0A0M3T343"/>
<evidence type="ECO:0000256" key="4">
    <source>
        <dbReference type="ARBA" id="ARBA00013346"/>
    </source>
</evidence>
<reference evidence="12 13" key="1">
    <citation type="journal article" date="2015" name="Genome Announc.">
        <title>Complete Genome Sequence of Bartonella ancashensis Strain 20.00, Isolated from the Blood of a Patient with Verruga Peruana.</title>
        <authorList>
            <person name="Hang J."/>
            <person name="Mullins K.E."/>
            <person name="Clifford R.J."/>
            <person name="Onmus-Leone F."/>
            <person name="Yang Y."/>
            <person name="Jiang J."/>
            <person name="Leguia M."/>
            <person name="Kasper M.R."/>
            <person name="Maguina C."/>
            <person name="Lesho E.P."/>
            <person name="Jarman R.G."/>
            <person name="Richards A.L."/>
            <person name="Blazes D."/>
        </authorList>
    </citation>
    <scope>NUCLEOTIDE SEQUENCE [LARGE SCALE GENOMIC DNA]</scope>
    <source>
        <strain evidence="12 13">20.00</strain>
    </source>
</reference>
<evidence type="ECO:0000256" key="11">
    <source>
        <dbReference type="ARBA" id="ARBA00031350"/>
    </source>
</evidence>
<dbReference type="PATRIC" id="fig|1318743.3.peg.1154"/>
<keyword evidence="6 12" id="KW-0489">Methyltransferase</keyword>
<keyword evidence="8" id="KW-0949">S-adenosyl-L-methionine</keyword>
<dbReference type="OrthoDB" id="9810066at2"/>
<dbReference type="Gene3D" id="3.40.50.150">
    <property type="entry name" value="Vaccinia Virus protein VP39"/>
    <property type="match status" value="1"/>
</dbReference>
<keyword evidence="7 12" id="KW-0808">Transferase</keyword>
<accession>A0A0M3T343</accession>
<dbReference type="EMBL" id="CP010401">
    <property type="protein sequence ID" value="ALE03951.1"/>
    <property type="molecule type" value="Genomic_DNA"/>
</dbReference>
<dbReference type="GO" id="GO:0005737">
    <property type="term" value="C:cytoplasm"/>
    <property type="evidence" value="ECO:0007669"/>
    <property type="project" value="UniProtKB-SubCell"/>
</dbReference>
<comment type="subcellular location">
    <subcellularLocation>
        <location evidence="1">Cytoplasm</location>
    </subcellularLocation>
</comment>
<dbReference type="Pfam" id="PF01135">
    <property type="entry name" value="PCMT"/>
    <property type="match status" value="1"/>
</dbReference>
<comment type="similarity">
    <text evidence="2">Belongs to the methyltransferase superfamily. L-isoaspartyl/D-aspartyl protein methyltransferase family.</text>
</comment>
<dbReference type="PANTHER" id="PTHR11579:SF0">
    <property type="entry name" value="PROTEIN-L-ISOASPARTATE(D-ASPARTATE) O-METHYLTRANSFERASE"/>
    <property type="match status" value="1"/>
</dbReference>
<evidence type="ECO:0000256" key="3">
    <source>
        <dbReference type="ARBA" id="ARBA00011890"/>
    </source>
</evidence>
<evidence type="ECO:0000256" key="2">
    <source>
        <dbReference type="ARBA" id="ARBA00005369"/>
    </source>
</evidence>
<dbReference type="STRING" id="1318743.PU02_1137"/>
<dbReference type="GO" id="GO:0032259">
    <property type="term" value="P:methylation"/>
    <property type="evidence" value="ECO:0007669"/>
    <property type="project" value="UniProtKB-KW"/>
</dbReference>
<proteinExistence type="inferred from homology"/>
<name>A0A0M3T343_9HYPH</name>
<dbReference type="InterPro" id="IPR000682">
    <property type="entry name" value="PCMT"/>
</dbReference>
<dbReference type="Proteomes" id="UP000057213">
    <property type="component" value="Chromosome"/>
</dbReference>
<evidence type="ECO:0000256" key="7">
    <source>
        <dbReference type="ARBA" id="ARBA00022679"/>
    </source>
</evidence>
<evidence type="ECO:0000256" key="5">
    <source>
        <dbReference type="ARBA" id="ARBA00022490"/>
    </source>
</evidence>
<dbReference type="EC" id="2.1.1.77" evidence="3"/>
<dbReference type="NCBIfam" id="NF001453">
    <property type="entry name" value="PRK00312.1"/>
    <property type="match status" value="1"/>
</dbReference>
<gene>
    <name evidence="12" type="ORF">PU02_1137</name>
</gene>
<dbReference type="PANTHER" id="PTHR11579">
    <property type="entry name" value="PROTEIN-L-ISOASPARTATE O-METHYLTRANSFERASE"/>
    <property type="match status" value="1"/>
</dbReference>
<evidence type="ECO:0000256" key="8">
    <source>
        <dbReference type="ARBA" id="ARBA00022691"/>
    </source>
</evidence>
<dbReference type="InterPro" id="IPR029063">
    <property type="entry name" value="SAM-dependent_MTases_sf"/>
</dbReference>
<sequence length="220" mass="25233">MEKRQDILRFREKLASLVLKMRSKGIDDVHFFSAFEKVPRQYFVSSLWFDRAYDNKVIPIECGEYIERLEEQLLILFALSLKKNIAFLEIGTGSGFCAAFVACLSDRVMTIDRYRTLVDSAQQRFKNLGIENITVQQIDGSRGVVGFGLFDRVLIWPSCSEEPKKFLELLTGNGVLIQAIGPDEGVQTITRYIKVGSQFERSELFQVRYQPFIENVALIL</sequence>
<dbReference type="KEGG" id="banc:PU02_1137"/>
<dbReference type="RefSeq" id="WP_053944422.1">
    <property type="nucleotide sequence ID" value="NZ_CP010401.1"/>
</dbReference>
<evidence type="ECO:0000256" key="6">
    <source>
        <dbReference type="ARBA" id="ARBA00022603"/>
    </source>
</evidence>
<keyword evidence="5" id="KW-0963">Cytoplasm</keyword>
<dbReference type="SUPFAM" id="SSF53335">
    <property type="entry name" value="S-adenosyl-L-methionine-dependent methyltransferases"/>
    <property type="match status" value="1"/>
</dbReference>
<keyword evidence="13" id="KW-1185">Reference proteome</keyword>